<comment type="caution">
    <text evidence="3">The sequence shown here is derived from an EMBL/GenBank/DDBJ whole genome shotgun (WGS) entry which is preliminary data.</text>
</comment>
<proteinExistence type="inferred from homology"/>
<dbReference type="EMBL" id="JAJADR010000014">
    <property type="protein sequence ID" value="MCB2411089.1"/>
    <property type="molecule type" value="Genomic_DNA"/>
</dbReference>
<dbReference type="PRINTS" id="PR00080">
    <property type="entry name" value="SDRFAMILY"/>
</dbReference>
<dbReference type="PANTHER" id="PTHR24321">
    <property type="entry name" value="DEHYDROGENASES, SHORT CHAIN"/>
    <property type="match status" value="1"/>
</dbReference>
<dbReference type="PROSITE" id="PS00061">
    <property type="entry name" value="ADH_SHORT"/>
    <property type="match status" value="1"/>
</dbReference>
<evidence type="ECO:0000256" key="1">
    <source>
        <dbReference type="ARBA" id="ARBA00006484"/>
    </source>
</evidence>
<dbReference type="InterPro" id="IPR036291">
    <property type="entry name" value="NAD(P)-bd_dom_sf"/>
</dbReference>
<name>A0ABS8AZ96_9BACT</name>
<dbReference type="NCBIfam" id="NF004818">
    <property type="entry name" value="PRK06172.1"/>
    <property type="match status" value="1"/>
</dbReference>
<dbReference type="InterPro" id="IPR020904">
    <property type="entry name" value="Sc_DH/Rdtase_CS"/>
</dbReference>
<organism evidence="3 4">
    <name type="scientific">Hymenobacter lucidus</name>
    <dbReference type="NCBI Taxonomy" id="2880930"/>
    <lineage>
        <taxon>Bacteria</taxon>
        <taxon>Pseudomonadati</taxon>
        <taxon>Bacteroidota</taxon>
        <taxon>Cytophagia</taxon>
        <taxon>Cytophagales</taxon>
        <taxon>Hymenobacteraceae</taxon>
        <taxon>Hymenobacter</taxon>
    </lineage>
</organism>
<reference evidence="3" key="1">
    <citation type="submission" date="2021-10" db="EMBL/GenBank/DDBJ databases">
        <authorList>
            <person name="Dean J.D."/>
            <person name="Kim M.K."/>
            <person name="Newey C.N."/>
            <person name="Stoker T.S."/>
            <person name="Thompson D.W."/>
            <person name="Grose J.H."/>
        </authorList>
    </citation>
    <scope>NUCLEOTIDE SEQUENCE</scope>
    <source>
        <strain evidence="3">BT178</strain>
    </source>
</reference>
<dbReference type="Proteomes" id="UP001165296">
    <property type="component" value="Unassembled WGS sequence"/>
</dbReference>
<comment type="similarity">
    <text evidence="1">Belongs to the short-chain dehydrogenases/reductases (SDR) family.</text>
</comment>
<keyword evidence="4" id="KW-1185">Reference proteome</keyword>
<gene>
    <name evidence="3" type="ORF">LGH74_24090</name>
</gene>
<evidence type="ECO:0000256" key="2">
    <source>
        <dbReference type="ARBA" id="ARBA00023002"/>
    </source>
</evidence>
<dbReference type="NCBIfam" id="NF005559">
    <property type="entry name" value="PRK07231.1"/>
    <property type="match status" value="1"/>
</dbReference>
<dbReference type="Gene3D" id="3.40.50.720">
    <property type="entry name" value="NAD(P)-binding Rossmann-like Domain"/>
    <property type="match status" value="1"/>
</dbReference>
<dbReference type="PANTHER" id="PTHR24321:SF8">
    <property type="entry name" value="ESTRADIOL 17-BETA-DEHYDROGENASE 8-RELATED"/>
    <property type="match status" value="1"/>
</dbReference>
<accession>A0ABS8AZ96</accession>
<dbReference type="Pfam" id="PF13561">
    <property type="entry name" value="adh_short_C2"/>
    <property type="match status" value="1"/>
</dbReference>
<dbReference type="RefSeq" id="WP_226180611.1">
    <property type="nucleotide sequence ID" value="NZ_JAJADR010000014.1"/>
</dbReference>
<sequence length="257" mass="26896">METKQQGIFAGKAAFITGAGTGIGRATALAFAREGAQVAVVGITATDNQETVRLIEQQGGRAVAATCDVTRPEDVQAALAKTIDAFGRLDYAFNNAGVEQQAALPAELDEDEWDRIHDINLRGMYLCLKHEIPLILQQGGGAIVNTSSGAGVVGIPKNMAYTAAKHGVIGLTRSAALDYAPQNLRINAVCPGYIDTPMMDRFTGGTDAGRAEVVAQEPIGRMGTPEEVANAVIWLCSDASSFVVGHALVVDGGQTIQ</sequence>
<dbReference type="NCBIfam" id="NF009466">
    <property type="entry name" value="PRK12826.1-2"/>
    <property type="match status" value="1"/>
</dbReference>
<keyword evidence="2" id="KW-0560">Oxidoreductase</keyword>
<evidence type="ECO:0000313" key="3">
    <source>
        <dbReference type="EMBL" id="MCB2411089.1"/>
    </source>
</evidence>
<dbReference type="InterPro" id="IPR002347">
    <property type="entry name" value="SDR_fam"/>
</dbReference>
<dbReference type="PRINTS" id="PR00081">
    <property type="entry name" value="GDHRDH"/>
</dbReference>
<dbReference type="CDD" id="cd05233">
    <property type="entry name" value="SDR_c"/>
    <property type="match status" value="1"/>
</dbReference>
<evidence type="ECO:0000313" key="4">
    <source>
        <dbReference type="Proteomes" id="UP001165296"/>
    </source>
</evidence>
<dbReference type="SUPFAM" id="SSF51735">
    <property type="entry name" value="NAD(P)-binding Rossmann-fold domains"/>
    <property type="match status" value="1"/>
</dbReference>
<protein>
    <submittedName>
        <fullName evidence="3">SDR family oxidoreductase</fullName>
    </submittedName>
</protein>